<comment type="caution">
    <text evidence="13">The sequence shown here is derived from an EMBL/GenBank/DDBJ whole genome shotgun (WGS) entry which is preliminary data.</text>
</comment>
<evidence type="ECO:0000313" key="14">
    <source>
        <dbReference type="Proteomes" id="UP000194236"/>
    </source>
</evidence>
<comment type="similarity">
    <text evidence="2 10">Belongs to the G-protein coupled receptor 1 family.</text>
</comment>
<evidence type="ECO:0000256" key="3">
    <source>
        <dbReference type="ARBA" id="ARBA00022475"/>
    </source>
</evidence>
<evidence type="ECO:0000256" key="1">
    <source>
        <dbReference type="ARBA" id="ARBA00004651"/>
    </source>
</evidence>
<dbReference type="SUPFAM" id="SSF81321">
    <property type="entry name" value="Family A G protein-coupled receptor-like"/>
    <property type="match status" value="1"/>
</dbReference>
<reference evidence="13 14" key="1">
    <citation type="submission" date="2017-03" db="EMBL/GenBank/DDBJ databases">
        <title>Genome Survey of Euroglyphus maynei.</title>
        <authorList>
            <person name="Arlian L.G."/>
            <person name="Morgan M.S."/>
            <person name="Rider S.D."/>
        </authorList>
    </citation>
    <scope>NUCLEOTIDE SEQUENCE [LARGE SCALE GENOMIC DNA]</scope>
    <source>
        <strain evidence="13">Arlian Lab</strain>
        <tissue evidence="13">Whole body</tissue>
    </source>
</reference>
<feature type="transmembrane region" description="Helical" evidence="11">
    <location>
        <begin position="175"/>
        <end position="197"/>
    </location>
</feature>
<feature type="domain" description="G-protein coupled receptors family 1 profile" evidence="12">
    <location>
        <begin position="1"/>
        <end position="206"/>
    </location>
</feature>
<dbReference type="InterPro" id="IPR017452">
    <property type="entry name" value="GPCR_Rhodpsn_7TM"/>
</dbReference>
<evidence type="ECO:0000256" key="2">
    <source>
        <dbReference type="ARBA" id="ARBA00010663"/>
    </source>
</evidence>
<evidence type="ECO:0000256" key="9">
    <source>
        <dbReference type="ARBA" id="ARBA00023224"/>
    </source>
</evidence>
<protein>
    <submittedName>
        <fullName evidence="13">7 transmembrane receptor (Rhodopsin family)-like protein</fullName>
    </submittedName>
</protein>
<dbReference type="Proteomes" id="UP000194236">
    <property type="component" value="Unassembled WGS sequence"/>
</dbReference>
<keyword evidence="6 10" id="KW-0297">G-protein coupled receptor</keyword>
<feature type="transmembrane region" description="Helical" evidence="11">
    <location>
        <begin position="43"/>
        <end position="68"/>
    </location>
</feature>
<keyword evidence="9 10" id="KW-0807">Transducer</keyword>
<evidence type="ECO:0000313" key="13">
    <source>
        <dbReference type="EMBL" id="OTF75290.1"/>
    </source>
</evidence>
<feature type="transmembrane region" description="Helical" evidence="11">
    <location>
        <begin position="80"/>
        <end position="101"/>
    </location>
</feature>
<evidence type="ECO:0000259" key="12">
    <source>
        <dbReference type="PROSITE" id="PS50262"/>
    </source>
</evidence>
<evidence type="ECO:0000256" key="5">
    <source>
        <dbReference type="ARBA" id="ARBA00022989"/>
    </source>
</evidence>
<accession>A0A1Y3B388</accession>
<dbReference type="AlphaFoldDB" id="A0A1Y3B388"/>
<keyword evidence="8 10" id="KW-0675">Receptor</keyword>
<keyword evidence="14" id="KW-1185">Reference proteome</keyword>
<gene>
    <name evidence="13" type="ORF">BLA29_007668</name>
</gene>
<evidence type="ECO:0000256" key="6">
    <source>
        <dbReference type="ARBA" id="ARBA00023040"/>
    </source>
</evidence>
<name>A0A1Y3B388_EURMA</name>
<evidence type="ECO:0000256" key="7">
    <source>
        <dbReference type="ARBA" id="ARBA00023136"/>
    </source>
</evidence>
<dbReference type="PRINTS" id="PR00237">
    <property type="entry name" value="GPCRRHODOPSN"/>
</dbReference>
<keyword evidence="4 10" id="KW-0812">Transmembrane</keyword>
<sequence>MFVIHLAIADLLFCTLIMPLQSGRYLTRSWPFGQLLCRSYPLFYYGTVATSLMLITAITINRFVLIAFNNHYSKLYNRRNVIIMIIFCWLFSYTLVSIPAFEFYGRTGYQTNTFSCTILRDDRDRSPKKFLFILGFFLPMITIIFCYGMIFFHIKRQRKHQSNNGLMNKTSNGDLRLTLLICTVFGAFLACFLPLFIGNVFIPDDR</sequence>
<evidence type="ECO:0000256" key="10">
    <source>
        <dbReference type="RuleBase" id="RU000688"/>
    </source>
</evidence>
<dbReference type="Gene3D" id="1.20.1070.10">
    <property type="entry name" value="Rhodopsin 7-helix transmembrane proteins"/>
    <property type="match status" value="1"/>
</dbReference>
<dbReference type="PROSITE" id="PS50262">
    <property type="entry name" value="G_PROTEIN_RECEP_F1_2"/>
    <property type="match status" value="1"/>
</dbReference>
<dbReference type="GO" id="GO:0005886">
    <property type="term" value="C:plasma membrane"/>
    <property type="evidence" value="ECO:0007669"/>
    <property type="project" value="UniProtKB-SubCell"/>
</dbReference>
<evidence type="ECO:0000256" key="11">
    <source>
        <dbReference type="SAM" id="Phobius"/>
    </source>
</evidence>
<dbReference type="OrthoDB" id="10044919at2759"/>
<proteinExistence type="inferred from homology"/>
<organism evidence="13 14">
    <name type="scientific">Euroglyphus maynei</name>
    <name type="common">Mayne's house dust mite</name>
    <dbReference type="NCBI Taxonomy" id="6958"/>
    <lineage>
        <taxon>Eukaryota</taxon>
        <taxon>Metazoa</taxon>
        <taxon>Ecdysozoa</taxon>
        <taxon>Arthropoda</taxon>
        <taxon>Chelicerata</taxon>
        <taxon>Arachnida</taxon>
        <taxon>Acari</taxon>
        <taxon>Acariformes</taxon>
        <taxon>Sarcoptiformes</taxon>
        <taxon>Astigmata</taxon>
        <taxon>Psoroptidia</taxon>
        <taxon>Analgoidea</taxon>
        <taxon>Pyroglyphidae</taxon>
        <taxon>Pyroglyphinae</taxon>
        <taxon>Euroglyphus</taxon>
    </lineage>
</organism>
<evidence type="ECO:0000256" key="4">
    <source>
        <dbReference type="ARBA" id="ARBA00022692"/>
    </source>
</evidence>
<dbReference type="PANTHER" id="PTHR24228:SF71">
    <property type="entry name" value="PROTEIN TRAPPED IN ENDODERM-1"/>
    <property type="match status" value="1"/>
</dbReference>
<keyword evidence="5 11" id="KW-1133">Transmembrane helix</keyword>
<dbReference type="PROSITE" id="PS00237">
    <property type="entry name" value="G_PROTEIN_RECEP_F1_1"/>
    <property type="match status" value="1"/>
</dbReference>
<dbReference type="PANTHER" id="PTHR24228">
    <property type="entry name" value="B2 BRADYKININ RECEPTOR/ANGIOTENSIN II RECEPTOR"/>
    <property type="match status" value="1"/>
</dbReference>
<feature type="transmembrane region" description="Helical" evidence="11">
    <location>
        <begin position="130"/>
        <end position="154"/>
    </location>
</feature>
<keyword evidence="3" id="KW-1003">Cell membrane</keyword>
<keyword evidence="7 11" id="KW-0472">Membrane</keyword>
<dbReference type="EMBL" id="MUJZ01042683">
    <property type="protein sequence ID" value="OTF75290.1"/>
    <property type="molecule type" value="Genomic_DNA"/>
</dbReference>
<dbReference type="GO" id="GO:0004930">
    <property type="term" value="F:G protein-coupled receptor activity"/>
    <property type="evidence" value="ECO:0007669"/>
    <property type="project" value="UniProtKB-KW"/>
</dbReference>
<comment type="subcellular location">
    <subcellularLocation>
        <location evidence="1">Cell membrane</location>
        <topology evidence="1">Multi-pass membrane protein</topology>
    </subcellularLocation>
</comment>
<dbReference type="Pfam" id="PF00001">
    <property type="entry name" value="7tm_1"/>
    <property type="match status" value="1"/>
</dbReference>
<evidence type="ECO:0000256" key="8">
    <source>
        <dbReference type="ARBA" id="ARBA00023170"/>
    </source>
</evidence>
<dbReference type="InterPro" id="IPR000276">
    <property type="entry name" value="GPCR_Rhodpsn"/>
</dbReference>